<evidence type="ECO:0000256" key="1">
    <source>
        <dbReference type="SAM" id="Phobius"/>
    </source>
</evidence>
<dbReference type="RefSeq" id="WP_285273958.1">
    <property type="nucleotide sequence ID" value="NZ_JASNVW010000003.1"/>
</dbReference>
<gene>
    <name evidence="2" type="ORF">QPL79_06320</name>
</gene>
<keyword evidence="1" id="KW-1133">Transmembrane helix</keyword>
<protein>
    <submittedName>
        <fullName evidence="2">Uncharacterized protein</fullName>
    </submittedName>
</protein>
<organism evidence="2 3">
    <name type="scientific">Ignisphaera cupida</name>
    <dbReference type="NCBI Taxonomy" id="3050454"/>
    <lineage>
        <taxon>Archaea</taxon>
        <taxon>Thermoproteota</taxon>
        <taxon>Thermoprotei</taxon>
        <taxon>Desulfurococcales</taxon>
        <taxon>Desulfurococcaceae</taxon>
        <taxon>Ignisphaera</taxon>
    </lineage>
</organism>
<accession>A0ABD4Z764</accession>
<name>A0ABD4Z764_9CREN</name>
<dbReference type="Proteomes" id="UP001529235">
    <property type="component" value="Unassembled WGS sequence"/>
</dbReference>
<keyword evidence="3" id="KW-1185">Reference proteome</keyword>
<evidence type="ECO:0000313" key="3">
    <source>
        <dbReference type="Proteomes" id="UP001529235"/>
    </source>
</evidence>
<keyword evidence="1" id="KW-0812">Transmembrane</keyword>
<reference evidence="2 3" key="1">
    <citation type="submission" date="2023-05" db="EMBL/GenBank/DDBJ databases">
        <title>A new hyperthermophilic archaea 'Ignisphaera cupida' sp. nov. and description of the family 'Ignisphaeraceae' fam. nov.</title>
        <authorList>
            <person name="Podosokorskaya O.A."/>
            <person name="Elcheninov A.G."/>
            <person name="Klukina A."/>
            <person name="Merkel A.Y."/>
        </authorList>
    </citation>
    <scope>NUCLEOTIDE SEQUENCE [LARGE SCALE GENOMIC DNA]</scope>
    <source>
        <strain evidence="2 3">4213-co</strain>
    </source>
</reference>
<feature type="transmembrane region" description="Helical" evidence="1">
    <location>
        <begin position="483"/>
        <end position="502"/>
    </location>
</feature>
<keyword evidence="1" id="KW-0472">Membrane</keyword>
<evidence type="ECO:0000313" key="2">
    <source>
        <dbReference type="EMBL" id="MDK6028974.1"/>
    </source>
</evidence>
<comment type="caution">
    <text evidence="2">The sequence shown here is derived from an EMBL/GenBank/DDBJ whole genome shotgun (WGS) entry which is preliminary data.</text>
</comment>
<dbReference type="AlphaFoldDB" id="A0ABD4Z764"/>
<dbReference type="EMBL" id="JASNVW010000003">
    <property type="protein sequence ID" value="MDK6028974.1"/>
    <property type="molecule type" value="Genomic_DNA"/>
</dbReference>
<proteinExistence type="predicted"/>
<sequence length="509" mass="56477">MTTCKTLTCITLCLAVLLLVDTATVFVHGAETFVEYSYVISNWFGWVVKLSLNAPKIFEIGSTSTLNFSIQVLEKGSGLFLSITNLDVSLGSIRTSSYVGLFNDTNKKVFTYVSIPVAIDTQVKPGSIITSSLVFSLSGYIMFSNGTRKQVSFSQSIPVTLFTPLSPVFAYVDAFTMDNSALLQIRLVNFDAQPIYRVYASIYINSTLYKTEYFSFIKSNSSETITQLVLLSPGIYVLRVNVSYVTSYGIPKSFATSTRVVIPLRPNIAIWVNTSRLNLGQKVLIKGCINPRTVIGIALEYSLNGVSWNQIAFVESNNTGCFQYIWKVNKATIVYVRARNVETELYREATSNVITLEVSKLKPVIKILSNNTLLRVGDSTRIQILIEPPMSIPITILYREGLASKWINYTSLKTNGNGVAYIPTPFFSKPGTYIFKAIAAETDETEQSESNELVINVYQIQQNTNTQTTQETSVQIFKGRLDVFKIAMVIALSIALSLLLYASGRKKPG</sequence>